<dbReference type="EMBL" id="JAFIQS010000024">
    <property type="protein sequence ID" value="KAG5161850.1"/>
    <property type="molecule type" value="Genomic_DNA"/>
</dbReference>
<dbReference type="Gene3D" id="1.20.58.130">
    <property type="match status" value="1"/>
</dbReference>
<proteinExistence type="predicted"/>
<gene>
    <name evidence="2" type="ORF">JR316_013262</name>
</gene>
<organism evidence="2">
    <name type="scientific">Psilocybe cubensis</name>
    <name type="common">Psychedelic mushroom</name>
    <name type="synonym">Stropharia cubensis</name>
    <dbReference type="NCBI Taxonomy" id="181762"/>
    <lineage>
        <taxon>Eukaryota</taxon>
        <taxon>Fungi</taxon>
        <taxon>Dikarya</taxon>
        <taxon>Basidiomycota</taxon>
        <taxon>Agaricomycotina</taxon>
        <taxon>Agaricomycetes</taxon>
        <taxon>Agaricomycetidae</taxon>
        <taxon>Agaricales</taxon>
        <taxon>Agaricineae</taxon>
        <taxon>Strophariaceae</taxon>
        <taxon>Psilocybe</taxon>
    </lineage>
</organism>
<dbReference type="AlphaFoldDB" id="A0A8H7XLK1"/>
<reference evidence="2" key="1">
    <citation type="submission" date="2021-02" db="EMBL/GenBank/DDBJ databases">
        <title>Psilocybe cubensis genome.</title>
        <authorList>
            <person name="Mckernan K.J."/>
            <person name="Crawford S."/>
            <person name="Trippe A."/>
            <person name="Kane L.T."/>
            <person name="Mclaughlin S."/>
        </authorList>
    </citation>
    <scope>NUCLEOTIDE SEQUENCE [LARGE SCALE GENOMIC DNA]</scope>
    <source>
        <strain evidence="2">MGC-MH-2018</strain>
    </source>
</reference>
<dbReference type="OrthoDB" id="3047760at2759"/>
<name>A0A8H7XLK1_PSICU</name>
<evidence type="ECO:0000313" key="2">
    <source>
        <dbReference type="EMBL" id="KAG5161850.1"/>
    </source>
</evidence>
<dbReference type="Gene3D" id="1.20.5.190">
    <property type="match status" value="1"/>
</dbReference>
<protein>
    <submittedName>
        <fullName evidence="2">Uncharacterized protein</fullName>
    </submittedName>
</protein>
<feature type="coiled-coil region" evidence="1">
    <location>
        <begin position="129"/>
        <end position="173"/>
    </location>
</feature>
<comment type="caution">
    <text evidence="2">The sequence shown here is derived from an EMBL/GenBank/DDBJ whole genome shotgun (WGS) entry which is preliminary data.</text>
</comment>
<evidence type="ECO:0000256" key="1">
    <source>
        <dbReference type="SAM" id="Coils"/>
    </source>
</evidence>
<keyword evidence="1" id="KW-0175">Coiled coil</keyword>
<sequence length="215" mass="23435">MPTYPNDISSIHSKYGTPETIGAIDLTQQIVAGTEIDSENVADAKASAQALCVLQTVGKHPFLTDEVVKGAELRAVAVENIHATLEYTATPADIVAILHGLRDDINGIRTEVNGIRTEVNGLSGLCAGINRLRTEVNRLRTEVNGLSGLPTEVNRLRADMNGLRTEVNTLRTDIQLGFVQSNNIKIKLETNQSPQESIHQFRKLYLGQVLTRPKG</sequence>
<accession>A0A8H7XLK1</accession>